<dbReference type="SUPFAM" id="SSF52540">
    <property type="entry name" value="P-loop containing nucleoside triphosphate hydrolases"/>
    <property type="match status" value="1"/>
</dbReference>
<reference evidence="1 2" key="1">
    <citation type="submission" date="2023-02" db="EMBL/GenBank/DDBJ databases">
        <title>Complete genome sequence of a novel bacterium Oceanimonas sp. NTOU-MSR1 isolated from marine coast sediment.</title>
        <authorList>
            <person name="Yang H.-T."/>
            <person name="Chen Y.-L."/>
            <person name="Ho Y.-N."/>
        </authorList>
    </citation>
    <scope>NUCLEOTIDE SEQUENCE [LARGE SCALE GENOMIC DNA]</scope>
    <source>
        <strain evidence="1 2">NTOU-MSR1</strain>
    </source>
</reference>
<dbReference type="Proteomes" id="UP001223802">
    <property type="component" value="Chromosome"/>
</dbReference>
<dbReference type="Gene3D" id="3.40.50.300">
    <property type="entry name" value="P-loop containing nucleotide triphosphate hydrolases"/>
    <property type="match status" value="1"/>
</dbReference>
<accession>A0AA50QD35</accession>
<dbReference type="KEGG" id="ope:PU634_05840"/>
<dbReference type="InterPro" id="IPR027417">
    <property type="entry name" value="P-loop_NTPase"/>
</dbReference>
<proteinExistence type="predicted"/>
<dbReference type="AlphaFoldDB" id="A0AA50QD35"/>
<name>A0AA50QD35_9GAMM</name>
<dbReference type="EMBL" id="CP118224">
    <property type="protein sequence ID" value="WMC11887.1"/>
    <property type="molecule type" value="Genomic_DNA"/>
</dbReference>
<keyword evidence="2" id="KW-1185">Reference proteome</keyword>
<sequence length="411" mass="47308">MYLPKPKTLADTGLSKELLFRLCLRHLQEEASLSLPALAERLCLRGSIVEPLLQELKTLQMVEVRASGRMDEPIRFALTQKGQYEAQVLNERDGYIGPAPIPLADYNRLVLAQSLGERSIRRERLEAALADMVISPELVNVLGPALNSRRPLLIYGHAGTGKSFLCHRFNKVFDEHIYVPHAIAIQNTIIPVFDPLYHWRTEHDEPEHDARYIACRRPLVMVGGELKLDMLEVHFDRQSRQYSAPLQMKANNGVFLIDDLGRQGFSADELFNRWIVPMEEKRDFLSLPNGLHFDIPFEQILVFSTNLDPESIADEAFLRRLGYKLQLQAMPEELYRKVWNMNLEKYRLSATDALFHFMVKKLHQGSNKPLIACYPRDILGIARDIMHFNGQANEPLNEEVLTKAWHMYCVH</sequence>
<evidence type="ECO:0000313" key="2">
    <source>
        <dbReference type="Proteomes" id="UP001223802"/>
    </source>
</evidence>
<organism evidence="1 2">
    <name type="scientific">Oceanimonas pelagia</name>
    <dbReference type="NCBI Taxonomy" id="3028314"/>
    <lineage>
        <taxon>Bacteria</taxon>
        <taxon>Pseudomonadati</taxon>
        <taxon>Pseudomonadota</taxon>
        <taxon>Gammaproteobacteria</taxon>
        <taxon>Aeromonadales</taxon>
        <taxon>Aeromonadaceae</taxon>
        <taxon>Oceanimonas</taxon>
    </lineage>
</organism>
<dbReference type="RefSeq" id="WP_306763124.1">
    <property type="nucleotide sequence ID" value="NZ_CP118224.1"/>
</dbReference>
<evidence type="ECO:0000313" key="1">
    <source>
        <dbReference type="EMBL" id="WMC11887.1"/>
    </source>
</evidence>
<gene>
    <name evidence="1" type="ORF">PU634_05840</name>
</gene>
<protein>
    <submittedName>
        <fullName evidence="1">AAA family ATPase</fullName>
    </submittedName>
</protein>